<evidence type="ECO:0000313" key="3">
    <source>
        <dbReference type="Proteomes" id="UP000283087"/>
    </source>
</evidence>
<dbReference type="CDD" id="cd07302">
    <property type="entry name" value="CHD"/>
    <property type="match status" value="1"/>
</dbReference>
<dbReference type="Gene3D" id="3.30.70.1230">
    <property type="entry name" value="Nucleotide cyclase"/>
    <property type="match status" value="1"/>
</dbReference>
<dbReference type="GO" id="GO:0035556">
    <property type="term" value="P:intracellular signal transduction"/>
    <property type="evidence" value="ECO:0007669"/>
    <property type="project" value="InterPro"/>
</dbReference>
<dbReference type="SUPFAM" id="SSF55073">
    <property type="entry name" value="Nucleotide cyclase"/>
    <property type="match status" value="1"/>
</dbReference>
<dbReference type="InterPro" id="IPR029787">
    <property type="entry name" value="Nucleotide_cyclase"/>
</dbReference>
<dbReference type="GO" id="GO:0009190">
    <property type="term" value="P:cyclic nucleotide biosynthetic process"/>
    <property type="evidence" value="ECO:0007669"/>
    <property type="project" value="InterPro"/>
</dbReference>
<comment type="caution">
    <text evidence="2">The sequence shown here is derived from an EMBL/GenBank/DDBJ whole genome shotgun (WGS) entry which is preliminary data.</text>
</comment>
<feature type="domain" description="Guanylate cyclase" evidence="1">
    <location>
        <begin position="94"/>
        <end position="233"/>
    </location>
</feature>
<dbReference type="Proteomes" id="UP000283087">
    <property type="component" value="Unassembled WGS sequence"/>
</dbReference>
<dbReference type="OrthoDB" id="9806704at2"/>
<gene>
    <name evidence="2" type="ORF">EH243_08260</name>
</gene>
<proteinExistence type="predicted"/>
<evidence type="ECO:0000259" key="1">
    <source>
        <dbReference type="PROSITE" id="PS50125"/>
    </source>
</evidence>
<reference evidence="2 3" key="1">
    <citation type="submission" date="2018-11" db="EMBL/GenBank/DDBJ databases">
        <title>The draft genome sequence of Amphritea opalescens ANRC-JH13T.</title>
        <authorList>
            <person name="Fang Z."/>
            <person name="Zhang Y."/>
            <person name="Han X."/>
        </authorList>
    </citation>
    <scope>NUCLEOTIDE SEQUENCE [LARGE SCALE GENOMIC DNA]</scope>
    <source>
        <strain evidence="2 3">ANRC-JH13</strain>
    </source>
</reference>
<dbReference type="AlphaFoldDB" id="A0A430KRZ0"/>
<sequence>MANFERMFEDFFDSVNSQTTAVAVEKSASLEAMDAHSVMDSLQSLPAGPQEEFLLQTQIRPHFGKFGINDSPIGTHPDFIALEGTATTQNHYTCTLFVDIKGSTRLSLLYPLDFVFKFKNAVIQTCVEIIRSFDGHVHRLMGDAVMAFFGGRSTEKEDAVSDAINCSITLRAILEESIKPWMERQGLDAKDFGFRVGCDFGDDNEVLWGSFGYQNVGEVSATGLPVDMASKLQGLASKNQTMLGQGLLDFVNWPEKYSQIKARNKDGVQENLPVVTPNLTDKDGVPINYAMRQLSYSKCLEFIALPRSFREKITGGTVKNHSQIDFKCFTIINGQRSEYISASKFLEPNISLVFEVAARTANRLNFPLKVVFKKTNHGRATPDDERDIEQMGVVKYIQKKCVSQYDKSIPPFSKVNLDEATLYRGLHTMKCEVYESSGAMLFRDWIGVMIR</sequence>
<dbReference type="GO" id="GO:0004016">
    <property type="term" value="F:adenylate cyclase activity"/>
    <property type="evidence" value="ECO:0007669"/>
    <property type="project" value="UniProtKB-ARBA"/>
</dbReference>
<protein>
    <submittedName>
        <fullName evidence="2">Adenylate/guanylate cyclase domain-containing protein</fullName>
    </submittedName>
</protein>
<dbReference type="RefSeq" id="WP_126158176.1">
    <property type="nucleotide sequence ID" value="NZ_RQXW01000006.1"/>
</dbReference>
<name>A0A430KRZ0_9GAMM</name>
<organism evidence="2 3">
    <name type="scientific">Amphritea opalescens</name>
    <dbReference type="NCBI Taxonomy" id="2490544"/>
    <lineage>
        <taxon>Bacteria</taxon>
        <taxon>Pseudomonadati</taxon>
        <taxon>Pseudomonadota</taxon>
        <taxon>Gammaproteobacteria</taxon>
        <taxon>Oceanospirillales</taxon>
        <taxon>Oceanospirillaceae</taxon>
        <taxon>Amphritea</taxon>
    </lineage>
</organism>
<dbReference type="InterPro" id="IPR001054">
    <property type="entry name" value="A/G_cyclase"/>
</dbReference>
<evidence type="ECO:0000313" key="2">
    <source>
        <dbReference type="EMBL" id="RTE66103.1"/>
    </source>
</evidence>
<dbReference type="PROSITE" id="PS50125">
    <property type="entry name" value="GUANYLATE_CYCLASE_2"/>
    <property type="match status" value="1"/>
</dbReference>
<dbReference type="Pfam" id="PF18134">
    <property type="entry name" value="AGS_C"/>
    <property type="match status" value="1"/>
</dbReference>
<dbReference type="EMBL" id="RQXW01000006">
    <property type="protein sequence ID" value="RTE66103.1"/>
    <property type="molecule type" value="Genomic_DNA"/>
</dbReference>
<accession>A0A430KRZ0</accession>
<keyword evidence="3" id="KW-1185">Reference proteome</keyword>
<dbReference type="InterPro" id="IPR040511">
    <property type="entry name" value="AGS_C"/>
</dbReference>